<protein>
    <submittedName>
        <fullName evidence="1">Uncharacterized protein</fullName>
    </submittedName>
</protein>
<proteinExistence type="predicted"/>
<comment type="caution">
    <text evidence="1">The sequence shown here is derived from an EMBL/GenBank/DDBJ whole genome shotgun (WGS) entry which is preliminary data.</text>
</comment>
<evidence type="ECO:0000313" key="2">
    <source>
        <dbReference type="Proteomes" id="UP001472677"/>
    </source>
</evidence>
<dbReference type="EMBL" id="JBBPBM010000006">
    <property type="protein sequence ID" value="KAK8580512.1"/>
    <property type="molecule type" value="Genomic_DNA"/>
</dbReference>
<evidence type="ECO:0000313" key="1">
    <source>
        <dbReference type="EMBL" id="KAK8580512.1"/>
    </source>
</evidence>
<sequence length="84" mass="9601">MRPTRNLWPQLQARSTRTKKEVGPLYHQLHHSREPGPMPYIEVYSPSLVTFPAKNLSSQGFSYVIPQLSSPNYRTTGESLELDS</sequence>
<keyword evidence="2" id="KW-1185">Reference proteome</keyword>
<accession>A0ABR2FHV5</accession>
<reference evidence="1 2" key="1">
    <citation type="journal article" date="2024" name="G3 (Bethesda)">
        <title>Genome assembly of Hibiscus sabdariffa L. provides insights into metabolisms of medicinal natural products.</title>
        <authorList>
            <person name="Kim T."/>
        </authorList>
    </citation>
    <scope>NUCLEOTIDE SEQUENCE [LARGE SCALE GENOMIC DNA]</scope>
    <source>
        <strain evidence="1">TK-2024</strain>
        <tissue evidence="1">Old leaves</tissue>
    </source>
</reference>
<name>A0ABR2FHV5_9ROSI</name>
<gene>
    <name evidence="1" type="ORF">V6N12_070779</name>
</gene>
<organism evidence="1 2">
    <name type="scientific">Hibiscus sabdariffa</name>
    <name type="common">roselle</name>
    <dbReference type="NCBI Taxonomy" id="183260"/>
    <lineage>
        <taxon>Eukaryota</taxon>
        <taxon>Viridiplantae</taxon>
        <taxon>Streptophyta</taxon>
        <taxon>Embryophyta</taxon>
        <taxon>Tracheophyta</taxon>
        <taxon>Spermatophyta</taxon>
        <taxon>Magnoliopsida</taxon>
        <taxon>eudicotyledons</taxon>
        <taxon>Gunneridae</taxon>
        <taxon>Pentapetalae</taxon>
        <taxon>rosids</taxon>
        <taxon>malvids</taxon>
        <taxon>Malvales</taxon>
        <taxon>Malvaceae</taxon>
        <taxon>Malvoideae</taxon>
        <taxon>Hibiscus</taxon>
    </lineage>
</organism>
<dbReference type="Proteomes" id="UP001472677">
    <property type="component" value="Unassembled WGS sequence"/>
</dbReference>